<organism evidence="10 11">
    <name type="scientific">Kocuria atrinae</name>
    <dbReference type="NCBI Taxonomy" id="592377"/>
    <lineage>
        <taxon>Bacteria</taxon>
        <taxon>Bacillati</taxon>
        <taxon>Actinomycetota</taxon>
        <taxon>Actinomycetes</taxon>
        <taxon>Micrococcales</taxon>
        <taxon>Micrococcaceae</taxon>
        <taxon>Kocuria</taxon>
    </lineage>
</organism>
<keyword evidence="11" id="KW-1185">Reference proteome</keyword>
<comment type="similarity">
    <text evidence="2">Belongs to the diacylglycerol/lipid kinase family.</text>
</comment>
<keyword evidence="5 10" id="KW-0418">Kinase</keyword>
<dbReference type="InterPro" id="IPR050187">
    <property type="entry name" value="Lipid_Phosphate_FormReg"/>
</dbReference>
<dbReference type="InterPro" id="IPR001206">
    <property type="entry name" value="Diacylglycerol_kinase_cat_dom"/>
</dbReference>
<dbReference type="Pfam" id="PF00781">
    <property type="entry name" value="DAGK_cat"/>
    <property type="match status" value="1"/>
</dbReference>
<dbReference type="Pfam" id="PF19279">
    <property type="entry name" value="YegS_C"/>
    <property type="match status" value="1"/>
</dbReference>
<keyword evidence="7" id="KW-0444">Lipid biosynthesis</keyword>
<evidence type="ECO:0000256" key="8">
    <source>
        <dbReference type="ARBA" id="ARBA00023264"/>
    </source>
</evidence>
<evidence type="ECO:0000256" key="4">
    <source>
        <dbReference type="ARBA" id="ARBA00022741"/>
    </source>
</evidence>
<dbReference type="GO" id="GO:0016301">
    <property type="term" value="F:kinase activity"/>
    <property type="evidence" value="ECO:0007669"/>
    <property type="project" value="UniProtKB-KW"/>
</dbReference>
<dbReference type="SMART" id="SM00046">
    <property type="entry name" value="DAGKc"/>
    <property type="match status" value="1"/>
</dbReference>
<dbReference type="SUPFAM" id="SSF111331">
    <property type="entry name" value="NAD kinase/diacylglycerol kinase-like"/>
    <property type="match status" value="1"/>
</dbReference>
<dbReference type="PROSITE" id="PS50146">
    <property type="entry name" value="DAGK"/>
    <property type="match status" value="1"/>
</dbReference>
<keyword evidence="6" id="KW-0067">ATP-binding</keyword>
<evidence type="ECO:0000256" key="3">
    <source>
        <dbReference type="ARBA" id="ARBA00022679"/>
    </source>
</evidence>
<dbReference type="InterPro" id="IPR045540">
    <property type="entry name" value="YegS/DAGK_C"/>
</dbReference>
<dbReference type="RefSeq" id="WP_344223717.1">
    <property type="nucleotide sequence ID" value="NZ_BAAAQA010000004.1"/>
</dbReference>
<accession>A0ABP5J7N7</accession>
<name>A0ABP5J7N7_9MICC</name>
<gene>
    <name evidence="10" type="ORF">GCM10009824_07990</name>
</gene>
<keyword evidence="7" id="KW-0594">Phospholipid biosynthesis</keyword>
<dbReference type="EMBL" id="BAAAQA010000004">
    <property type="protein sequence ID" value="GAA2112081.1"/>
    <property type="molecule type" value="Genomic_DNA"/>
</dbReference>
<keyword evidence="4" id="KW-0547">Nucleotide-binding</keyword>
<evidence type="ECO:0000256" key="1">
    <source>
        <dbReference type="ARBA" id="ARBA00001946"/>
    </source>
</evidence>
<dbReference type="Proteomes" id="UP001500166">
    <property type="component" value="Unassembled WGS sequence"/>
</dbReference>
<comment type="caution">
    <text evidence="10">The sequence shown here is derived from an EMBL/GenBank/DDBJ whole genome shotgun (WGS) entry which is preliminary data.</text>
</comment>
<evidence type="ECO:0000256" key="7">
    <source>
        <dbReference type="ARBA" id="ARBA00023209"/>
    </source>
</evidence>
<dbReference type="InterPro" id="IPR016064">
    <property type="entry name" value="NAD/diacylglycerol_kinase_sf"/>
</dbReference>
<comment type="cofactor">
    <cofactor evidence="1">
        <name>Mg(2+)</name>
        <dbReference type="ChEBI" id="CHEBI:18420"/>
    </cofactor>
</comment>
<keyword evidence="8" id="KW-1208">Phospholipid metabolism</keyword>
<evidence type="ECO:0000259" key="9">
    <source>
        <dbReference type="PROSITE" id="PS50146"/>
    </source>
</evidence>
<sequence>MRTNSLVPQRVAVVLNPIKLQADEARDAVILACRKGGWSDPEFYLTEEDDPGYSMARRALEDDADVVLAAGGDGTVRAVAETLAGTGTPLGLVPLGTGNLLARNLGSNLADPRHCVDVALFGSEKSIDTVSFNVEREDGTLDENRFLVMGGGGFDAQIMADTKDDLKDMVGWVAYGEAGARHLFNRPGWARFQVDGGEWESARARSVMVCNCGELTGGMVLVPDAKLDDGVLDLVVMSPRSMLGWARMAAKVLFRHTHDLPVIDFHRGKHVRVEFWDATESEIDGDSLGKIKAFESEVFPGSLRVRVAPSMANLDEPEAPVIDAADPDKI</sequence>
<evidence type="ECO:0000256" key="2">
    <source>
        <dbReference type="ARBA" id="ARBA00005983"/>
    </source>
</evidence>
<protein>
    <submittedName>
        <fullName evidence="10">Diacylglycerol kinase family protein</fullName>
    </submittedName>
</protein>
<evidence type="ECO:0000256" key="6">
    <source>
        <dbReference type="ARBA" id="ARBA00022840"/>
    </source>
</evidence>
<dbReference type="InterPro" id="IPR017438">
    <property type="entry name" value="ATP-NAD_kinase_N"/>
</dbReference>
<dbReference type="PANTHER" id="PTHR12358:SF54">
    <property type="entry name" value="SPHINGOSINE KINASE RELATED PROTEIN"/>
    <property type="match status" value="1"/>
</dbReference>
<keyword evidence="7" id="KW-0443">Lipid metabolism</keyword>
<dbReference type="PANTHER" id="PTHR12358">
    <property type="entry name" value="SPHINGOSINE KINASE"/>
    <property type="match status" value="1"/>
</dbReference>
<evidence type="ECO:0000313" key="11">
    <source>
        <dbReference type="Proteomes" id="UP001500166"/>
    </source>
</evidence>
<dbReference type="Gene3D" id="3.40.50.10330">
    <property type="entry name" value="Probable inorganic polyphosphate/atp-NAD kinase, domain 1"/>
    <property type="match status" value="1"/>
</dbReference>
<reference evidence="11" key="1">
    <citation type="journal article" date="2019" name="Int. J. Syst. Evol. Microbiol.">
        <title>The Global Catalogue of Microorganisms (GCM) 10K type strain sequencing project: providing services to taxonomists for standard genome sequencing and annotation.</title>
        <authorList>
            <consortium name="The Broad Institute Genomics Platform"/>
            <consortium name="The Broad Institute Genome Sequencing Center for Infectious Disease"/>
            <person name="Wu L."/>
            <person name="Ma J."/>
        </authorList>
    </citation>
    <scope>NUCLEOTIDE SEQUENCE [LARGE SCALE GENOMIC DNA]</scope>
    <source>
        <strain evidence="11">JCM 15914</strain>
    </source>
</reference>
<dbReference type="Gene3D" id="2.60.200.40">
    <property type="match status" value="1"/>
</dbReference>
<feature type="domain" description="DAGKc" evidence="9">
    <location>
        <begin position="6"/>
        <end position="136"/>
    </location>
</feature>
<proteinExistence type="inferred from homology"/>
<keyword evidence="3" id="KW-0808">Transferase</keyword>
<evidence type="ECO:0000256" key="5">
    <source>
        <dbReference type="ARBA" id="ARBA00022777"/>
    </source>
</evidence>
<evidence type="ECO:0000313" key="10">
    <source>
        <dbReference type="EMBL" id="GAA2112081.1"/>
    </source>
</evidence>